<keyword evidence="1" id="KW-0472">Membrane</keyword>
<accession>A0ABQ2NQT6</accession>
<gene>
    <name evidence="2" type="ORF">GCM10011346_07870</name>
</gene>
<feature type="transmembrane region" description="Helical" evidence="1">
    <location>
        <begin position="21"/>
        <end position="41"/>
    </location>
</feature>
<keyword evidence="1" id="KW-0812">Transmembrane</keyword>
<evidence type="ECO:0000313" key="3">
    <source>
        <dbReference type="Proteomes" id="UP000641206"/>
    </source>
</evidence>
<dbReference type="EMBL" id="BMLW01000002">
    <property type="protein sequence ID" value="GGP08316.1"/>
    <property type="molecule type" value="Genomic_DNA"/>
</dbReference>
<evidence type="ECO:0000256" key="1">
    <source>
        <dbReference type="SAM" id="Phobius"/>
    </source>
</evidence>
<dbReference type="Proteomes" id="UP000641206">
    <property type="component" value="Unassembled WGS sequence"/>
</dbReference>
<organism evidence="2 3">
    <name type="scientific">Oceanobacillus neutriphilus</name>
    <dbReference type="NCBI Taxonomy" id="531815"/>
    <lineage>
        <taxon>Bacteria</taxon>
        <taxon>Bacillati</taxon>
        <taxon>Bacillota</taxon>
        <taxon>Bacilli</taxon>
        <taxon>Bacillales</taxon>
        <taxon>Bacillaceae</taxon>
        <taxon>Oceanobacillus</taxon>
    </lineage>
</organism>
<sequence length="46" mass="5445">MKSRTEKKKQKKQQNKKAITNHLTIFVSVIANGLKAVFYFIKLFFQ</sequence>
<keyword evidence="3" id="KW-1185">Reference proteome</keyword>
<proteinExistence type="predicted"/>
<name>A0ABQ2NQT6_9BACI</name>
<keyword evidence="1" id="KW-1133">Transmembrane helix</keyword>
<comment type="caution">
    <text evidence="2">The sequence shown here is derived from an EMBL/GenBank/DDBJ whole genome shotgun (WGS) entry which is preliminary data.</text>
</comment>
<reference evidence="3" key="1">
    <citation type="journal article" date="2019" name="Int. J. Syst. Evol. Microbiol.">
        <title>The Global Catalogue of Microorganisms (GCM) 10K type strain sequencing project: providing services to taxonomists for standard genome sequencing and annotation.</title>
        <authorList>
            <consortium name="The Broad Institute Genomics Platform"/>
            <consortium name="The Broad Institute Genome Sequencing Center for Infectious Disease"/>
            <person name="Wu L."/>
            <person name="Ma J."/>
        </authorList>
    </citation>
    <scope>NUCLEOTIDE SEQUENCE [LARGE SCALE GENOMIC DNA]</scope>
    <source>
        <strain evidence="3">CGMCC 1.7693</strain>
    </source>
</reference>
<protein>
    <submittedName>
        <fullName evidence="2">Uncharacterized protein</fullName>
    </submittedName>
</protein>
<evidence type="ECO:0000313" key="2">
    <source>
        <dbReference type="EMBL" id="GGP08316.1"/>
    </source>
</evidence>